<evidence type="ECO:0000256" key="1">
    <source>
        <dbReference type="SAM" id="Phobius"/>
    </source>
</evidence>
<keyword evidence="1" id="KW-1133">Transmembrane helix</keyword>
<proteinExistence type="predicted"/>
<sequence>MSFAPAQALIGIGIVAARLSPTAAVVVLFKKVLLLVIIVDLDFMNLPRFKNVSVADFGKARTISA</sequence>
<dbReference type="Proteomes" id="UP001193389">
    <property type="component" value="Chromosome"/>
</dbReference>
<gene>
    <name evidence="2" type="ORF">AQPE_2684</name>
</gene>
<dbReference type="KEGG" id="anf:AQPE_2684"/>
<dbReference type="EMBL" id="AP018694">
    <property type="protein sequence ID" value="BBE18522.1"/>
    <property type="molecule type" value="Genomic_DNA"/>
</dbReference>
<keyword evidence="3" id="KW-1185">Reference proteome</keyword>
<evidence type="ECO:0000313" key="2">
    <source>
        <dbReference type="EMBL" id="BBE18522.1"/>
    </source>
</evidence>
<feature type="transmembrane region" description="Helical" evidence="1">
    <location>
        <begin position="6"/>
        <end position="29"/>
    </location>
</feature>
<protein>
    <submittedName>
        <fullName evidence="2">Uncharacterized protein</fullName>
    </submittedName>
</protein>
<accession>A0A5K7SAC8</accession>
<dbReference type="AlphaFoldDB" id="A0A5K7SAC8"/>
<reference evidence="2" key="1">
    <citation type="journal article" date="2020" name="Int. J. Syst. Evol. Microbiol.">
        <title>Aquipluma nitroreducens gen. nov. sp. nov., a novel facultatively anaerobic bacterium isolated from a freshwater lake.</title>
        <authorList>
            <person name="Watanabe M."/>
            <person name="Kojima H."/>
            <person name="Fukui M."/>
        </authorList>
    </citation>
    <scope>NUCLEOTIDE SEQUENCE</scope>
    <source>
        <strain evidence="2">MeG22</strain>
    </source>
</reference>
<keyword evidence="1" id="KW-0472">Membrane</keyword>
<evidence type="ECO:0000313" key="3">
    <source>
        <dbReference type="Proteomes" id="UP001193389"/>
    </source>
</evidence>
<keyword evidence="1" id="KW-0812">Transmembrane</keyword>
<organism evidence="2 3">
    <name type="scientific">Aquipluma nitroreducens</name>
    <dbReference type="NCBI Taxonomy" id="2010828"/>
    <lineage>
        <taxon>Bacteria</taxon>
        <taxon>Pseudomonadati</taxon>
        <taxon>Bacteroidota</taxon>
        <taxon>Bacteroidia</taxon>
        <taxon>Marinilabiliales</taxon>
        <taxon>Prolixibacteraceae</taxon>
        <taxon>Aquipluma</taxon>
    </lineage>
</organism>
<name>A0A5K7SAC8_9BACT</name>